<evidence type="ECO:0000256" key="6">
    <source>
        <dbReference type="ARBA" id="ARBA00023136"/>
    </source>
</evidence>
<accession>A0A239E6D2</accession>
<keyword evidence="4 8" id="KW-0812">Transmembrane</keyword>
<dbReference type="GO" id="GO:0016780">
    <property type="term" value="F:phosphotransferase activity, for other substituted phosphate groups"/>
    <property type="evidence" value="ECO:0007669"/>
    <property type="project" value="TreeGrafter"/>
</dbReference>
<dbReference type="InterPro" id="IPR017475">
    <property type="entry name" value="EPS_sugar_tfrase"/>
</dbReference>
<keyword evidence="3 10" id="KW-0808">Transferase</keyword>
<evidence type="ECO:0000256" key="7">
    <source>
        <dbReference type="ARBA" id="ARBA00023169"/>
    </source>
</evidence>
<keyword evidence="5 8" id="KW-1133">Transmembrane helix</keyword>
<feature type="transmembrane region" description="Helical" evidence="8">
    <location>
        <begin position="275"/>
        <end position="299"/>
    </location>
</feature>
<proteinExistence type="inferred from homology"/>
<evidence type="ECO:0000256" key="5">
    <source>
        <dbReference type="ARBA" id="ARBA00022989"/>
    </source>
</evidence>
<dbReference type="EMBL" id="FZPA01000001">
    <property type="protein sequence ID" value="SNS39848.1"/>
    <property type="molecule type" value="Genomic_DNA"/>
</dbReference>
<dbReference type="NCBIfam" id="TIGR03025">
    <property type="entry name" value="EPS_sugtrans"/>
    <property type="match status" value="1"/>
</dbReference>
<gene>
    <name evidence="10" type="ORF">SAMN06295955_101609</name>
</gene>
<feature type="transmembrane region" description="Helical" evidence="8">
    <location>
        <begin position="50"/>
        <end position="71"/>
    </location>
</feature>
<dbReference type="InterPro" id="IPR017464">
    <property type="entry name" value="Sugar_tfrase_EpsB_2"/>
</dbReference>
<evidence type="ECO:0000313" key="11">
    <source>
        <dbReference type="Proteomes" id="UP000198339"/>
    </source>
</evidence>
<feature type="domain" description="Bacterial sugar transferase" evidence="9">
    <location>
        <begin position="273"/>
        <end position="456"/>
    </location>
</feature>
<dbReference type="PANTHER" id="PTHR30576">
    <property type="entry name" value="COLANIC BIOSYNTHESIS UDP-GLUCOSE LIPID CARRIER TRANSFERASE"/>
    <property type="match status" value="1"/>
</dbReference>
<organism evidence="10 11">
    <name type="scientific">Sphingopyxis indica</name>
    <dbReference type="NCBI Taxonomy" id="436663"/>
    <lineage>
        <taxon>Bacteria</taxon>
        <taxon>Pseudomonadati</taxon>
        <taxon>Pseudomonadota</taxon>
        <taxon>Alphaproteobacteria</taxon>
        <taxon>Sphingomonadales</taxon>
        <taxon>Sphingomonadaceae</taxon>
        <taxon>Sphingopyxis</taxon>
    </lineage>
</organism>
<keyword evidence="11" id="KW-1185">Reference proteome</keyword>
<dbReference type="GO" id="GO:0016020">
    <property type="term" value="C:membrane"/>
    <property type="evidence" value="ECO:0007669"/>
    <property type="project" value="UniProtKB-SubCell"/>
</dbReference>
<evidence type="ECO:0000256" key="1">
    <source>
        <dbReference type="ARBA" id="ARBA00004141"/>
    </source>
</evidence>
<dbReference type="InterPro" id="IPR003362">
    <property type="entry name" value="Bact_transf"/>
</dbReference>
<protein>
    <submittedName>
        <fullName evidence="10">Sugar transferase, PEP-CTERM system associated/exopolysaccharide biosynthesis polyprenyl glycosylphosphotransferase</fullName>
    </submittedName>
</protein>
<name>A0A239E6D2_9SPHN</name>
<feature type="transmembrane region" description="Helical" evidence="8">
    <location>
        <begin position="12"/>
        <end position="35"/>
    </location>
</feature>
<dbReference type="OrthoDB" id="9808602at2"/>
<reference evidence="10 11" key="1">
    <citation type="submission" date="2017-06" db="EMBL/GenBank/DDBJ databases">
        <authorList>
            <person name="Kim H.J."/>
            <person name="Triplett B.A."/>
        </authorList>
    </citation>
    <scope>NUCLEOTIDE SEQUENCE [LARGE SCALE GENOMIC DNA]</scope>
    <source>
        <strain evidence="10 11">DS15</strain>
    </source>
</reference>
<comment type="similarity">
    <text evidence="2">Belongs to the bacterial sugar transferase family.</text>
</comment>
<feature type="transmembrane region" description="Helical" evidence="8">
    <location>
        <begin position="114"/>
        <end position="135"/>
    </location>
</feature>
<dbReference type="PANTHER" id="PTHR30576:SF0">
    <property type="entry name" value="UNDECAPRENYL-PHOSPHATE N-ACETYLGALACTOSAMINYL 1-PHOSPHATE TRANSFERASE-RELATED"/>
    <property type="match status" value="1"/>
</dbReference>
<dbReference type="AlphaFoldDB" id="A0A239E6D2"/>
<evidence type="ECO:0000256" key="3">
    <source>
        <dbReference type="ARBA" id="ARBA00022679"/>
    </source>
</evidence>
<dbReference type="Pfam" id="PF02397">
    <property type="entry name" value="Bac_transf"/>
    <property type="match status" value="1"/>
</dbReference>
<dbReference type="GO" id="GO:0000271">
    <property type="term" value="P:polysaccharide biosynthetic process"/>
    <property type="evidence" value="ECO:0007669"/>
    <property type="project" value="UniProtKB-KW"/>
</dbReference>
<evidence type="ECO:0000256" key="8">
    <source>
        <dbReference type="SAM" id="Phobius"/>
    </source>
</evidence>
<evidence type="ECO:0000256" key="4">
    <source>
        <dbReference type="ARBA" id="ARBA00022692"/>
    </source>
</evidence>
<dbReference type="Proteomes" id="UP000198339">
    <property type="component" value="Unassembled WGS sequence"/>
</dbReference>
<keyword evidence="7" id="KW-0270">Exopolysaccharide synthesis</keyword>
<feature type="transmembrane region" description="Helical" evidence="8">
    <location>
        <begin position="83"/>
        <end position="102"/>
    </location>
</feature>
<evidence type="ECO:0000313" key="10">
    <source>
        <dbReference type="EMBL" id="SNS39848.1"/>
    </source>
</evidence>
<evidence type="ECO:0000256" key="2">
    <source>
        <dbReference type="ARBA" id="ARBA00006464"/>
    </source>
</evidence>
<evidence type="ECO:0000259" key="9">
    <source>
        <dbReference type="Pfam" id="PF02397"/>
    </source>
</evidence>
<dbReference type="NCBIfam" id="TIGR03013">
    <property type="entry name" value="EpsB_2"/>
    <property type="match status" value="1"/>
</dbReference>
<comment type="subcellular location">
    <subcellularLocation>
        <location evidence="1">Membrane</location>
        <topology evidence="1">Multi-pass membrane protein</topology>
    </subcellularLocation>
</comment>
<keyword evidence="6 8" id="KW-0472">Membrane</keyword>
<dbReference type="RefSeq" id="WP_089214467.1">
    <property type="nucleotide sequence ID" value="NZ_CP076394.1"/>
</dbReference>
<sequence length="462" mass="50552">MFRLFKHYVPHAVVWLALIEFAVVLLSAEAAWHLYAHQADFDAGGLGERWLPLLTFALSNSLAMMAVGMYGTEALRWLGFATARLIAAISLGVIFLSLLRFLLPGATLWRANSLYAIVFVIAGIFLVRFAVTQLGGTEAFRRRILVLGAGPRAARLAALAARPGSGLSIVGHIAMAGNERAVAGALPRGAVANLAEHAVTLGAGEVVLAMEERRGALPLAALLRVKTTGVHVNDIASFIERETGRIDLATTNPSGLIFSDGFSAGQRISKVGKRLFDIMASLVVLIVGLPLILVAAIAVKLDSKGPVFYRQQRVGLFGEPYDIVKIRSMRTDAEAAGKAVWASENDPRITRVGRIIRQLRIDELPQLWCVLKGEMSFVGPRPERPAFVEELTRELPFYAERHMVKPGLTGWAQINYPYGASIEDARAKLEYDLYYAKNYSPFLDLLILLQTVRVVLWPEGAR</sequence>